<dbReference type="OrthoDB" id="2214at2759"/>
<protein>
    <recommendedName>
        <fullName evidence="3">Peptidase M28 domain-containing protein</fullName>
    </recommendedName>
</protein>
<comment type="cofactor">
    <cofactor evidence="1">
        <name>Zn(2+)</name>
        <dbReference type="ChEBI" id="CHEBI:29105"/>
    </cofactor>
</comment>
<evidence type="ECO:0000259" key="3">
    <source>
        <dbReference type="Pfam" id="PF04389"/>
    </source>
</evidence>
<dbReference type="SUPFAM" id="SSF53187">
    <property type="entry name" value="Zn-dependent exopeptidases"/>
    <property type="match status" value="1"/>
</dbReference>
<dbReference type="PROSITE" id="PS00018">
    <property type="entry name" value="EF_HAND_1"/>
    <property type="match status" value="1"/>
</dbReference>
<dbReference type="PANTHER" id="PTHR12147">
    <property type="entry name" value="METALLOPEPTIDASE M28 FAMILY MEMBER"/>
    <property type="match status" value="1"/>
</dbReference>
<dbReference type="AlphaFoldDB" id="A0A443S029"/>
<dbReference type="Pfam" id="PF04389">
    <property type="entry name" value="Peptidase_M28"/>
    <property type="match status" value="1"/>
</dbReference>
<dbReference type="GO" id="GO:0006508">
    <property type="term" value="P:proteolysis"/>
    <property type="evidence" value="ECO:0007669"/>
    <property type="project" value="InterPro"/>
</dbReference>
<dbReference type="VEuPathDB" id="VectorBase:LDEU011207"/>
<name>A0A443S029_9ACAR</name>
<dbReference type="InterPro" id="IPR007484">
    <property type="entry name" value="Peptidase_M28"/>
</dbReference>
<accession>A0A443S029</accession>
<sequence>MADSIRFVKSRRLELLVLNESKIYPKFRTVSHSEPDLSAIKDHFDALNGIERHLNAQQKKYAVNYLQKYFSGLLGMDNVFIQRNEYNGKNIIGRIGMKDESQENKIIIIGAHYDTVENCTGVDDNSSGVIAVLELCRILFTKKVALSDVSIYCVLFDFEEEVSWQSIICDRICARKIEE</sequence>
<keyword evidence="5" id="KW-1185">Reference proteome</keyword>
<gene>
    <name evidence="4" type="ORF">B4U80_11998</name>
</gene>
<dbReference type="EMBL" id="NCKV01015236">
    <property type="protein sequence ID" value="RWS20833.1"/>
    <property type="molecule type" value="Genomic_DNA"/>
</dbReference>
<reference evidence="4 5" key="1">
    <citation type="journal article" date="2018" name="Gigascience">
        <title>Genomes of trombidid mites reveal novel predicted allergens and laterally-transferred genes associated with secondary metabolism.</title>
        <authorList>
            <person name="Dong X."/>
            <person name="Chaisiri K."/>
            <person name="Xia D."/>
            <person name="Armstrong S.D."/>
            <person name="Fang Y."/>
            <person name="Donnelly M.J."/>
            <person name="Kadowaki T."/>
            <person name="McGarry J.W."/>
            <person name="Darby A.C."/>
            <person name="Makepeace B.L."/>
        </authorList>
    </citation>
    <scope>NUCLEOTIDE SEQUENCE [LARGE SCALE GENOMIC DNA]</scope>
    <source>
        <strain evidence="4">UoL-UT</strain>
    </source>
</reference>
<dbReference type="GO" id="GO:0008235">
    <property type="term" value="F:metalloexopeptidase activity"/>
    <property type="evidence" value="ECO:0007669"/>
    <property type="project" value="InterPro"/>
</dbReference>
<dbReference type="InterPro" id="IPR045175">
    <property type="entry name" value="M28_fam"/>
</dbReference>
<comment type="caution">
    <text evidence="4">The sequence shown here is derived from an EMBL/GenBank/DDBJ whole genome shotgun (WGS) entry which is preliminary data.</text>
</comment>
<dbReference type="InterPro" id="IPR018247">
    <property type="entry name" value="EF_Hand_1_Ca_BS"/>
</dbReference>
<evidence type="ECO:0000313" key="4">
    <source>
        <dbReference type="EMBL" id="RWS20833.1"/>
    </source>
</evidence>
<evidence type="ECO:0000256" key="1">
    <source>
        <dbReference type="ARBA" id="ARBA00001947"/>
    </source>
</evidence>
<feature type="domain" description="Peptidase M28" evidence="3">
    <location>
        <begin position="90"/>
        <end position="161"/>
    </location>
</feature>
<evidence type="ECO:0000256" key="2">
    <source>
        <dbReference type="ARBA" id="ARBA00005634"/>
    </source>
</evidence>
<proteinExistence type="inferred from homology"/>
<dbReference type="PANTHER" id="PTHR12147:SF26">
    <property type="entry name" value="PEPTIDASE M28 DOMAIN-CONTAINING PROTEIN"/>
    <property type="match status" value="1"/>
</dbReference>
<dbReference type="Proteomes" id="UP000288716">
    <property type="component" value="Unassembled WGS sequence"/>
</dbReference>
<dbReference type="Gene3D" id="3.40.630.10">
    <property type="entry name" value="Zn peptidases"/>
    <property type="match status" value="1"/>
</dbReference>
<organism evidence="4 5">
    <name type="scientific">Leptotrombidium deliense</name>
    <dbReference type="NCBI Taxonomy" id="299467"/>
    <lineage>
        <taxon>Eukaryota</taxon>
        <taxon>Metazoa</taxon>
        <taxon>Ecdysozoa</taxon>
        <taxon>Arthropoda</taxon>
        <taxon>Chelicerata</taxon>
        <taxon>Arachnida</taxon>
        <taxon>Acari</taxon>
        <taxon>Acariformes</taxon>
        <taxon>Trombidiformes</taxon>
        <taxon>Prostigmata</taxon>
        <taxon>Anystina</taxon>
        <taxon>Parasitengona</taxon>
        <taxon>Trombiculoidea</taxon>
        <taxon>Trombiculidae</taxon>
        <taxon>Leptotrombidium</taxon>
    </lineage>
</organism>
<comment type="similarity">
    <text evidence="2">Belongs to the peptidase M28 family. M28B subfamily.</text>
</comment>
<dbReference type="STRING" id="299467.A0A443S029"/>
<evidence type="ECO:0000313" key="5">
    <source>
        <dbReference type="Proteomes" id="UP000288716"/>
    </source>
</evidence>